<organism evidence="1 2">
    <name type="scientific">Boothiomyces macroporosus</name>
    <dbReference type="NCBI Taxonomy" id="261099"/>
    <lineage>
        <taxon>Eukaryota</taxon>
        <taxon>Fungi</taxon>
        <taxon>Fungi incertae sedis</taxon>
        <taxon>Chytridiomycota</taxon>
        <taxon>Chytridiomycota incertae sedis</taxon>
        <taxon>Chytridiomycetes</taxon>
        <taxon>Rhizophydiales</taxon>
        <taxon>Terramycetaceae</taxon>
        <taxon>Boothiomyces</taxon>
    </lineage>
</organism>
<dbReference type="Pfam" id="PF11937">
    <property type="entry name" value="DUF3455"/>
    <property type="match status" value="1"/>
</dbReference>
<dbReference type="PANTHER" id="PTHR35567">
    <property type="entry name" value="MALATE DEHYDROGENASE (AFU_ORTHOLOGUE AFUA_2G13800)"/>
    <property type="match status" value="1"/>
</dbReference>
<accession>A0AAD5UAQ6</accession>
<evidence type="ECO:0000313" key="2">
    <source>
        <dbReference type="Proteomes" id="UP001210925"/>
    </source>
</evidence>
<dbReference type="EMBL" id="JADGKB010000127">
    <property type="protein sequence ID" value="KAJ3252869.1"/>
    <property type="molecule type" value="Genomic_DNA"/>
</dbReference>
<sequence>MNSLILSFAAAASIDLNDFLASQPTSDVNLYNSMIPANQTLVYAGLTTGEQNTQNYDCTNGAYVLSGANATIEDGDVTHFFLGYGSLPTWSDIDGSLVTGLGKAAFSSPEGASNIKWLKVSPTKPSGNGTLSSIKTVLRTFTVGGQAPASCVNGSLTVPYQALYTFYA</sequence>
<reference evidence="1" key="1">
    <citation type="submission" date="2020-05" db="EMBL/GenBank/DDBJ databases">
        <title>Phylogenomic resolution of chytrid fungi.</title>
        <authorList>
            <person name="Stajich J.E."/>
            <person name="Amses K."/>
            <person name="Simmons R."/>
            <person name="Seto K."/>
            <person name="Myers J."/>
            <person name="Bonds A."/>
            <person name="Quandt C.A."/>
            <person name="Barry K."/>
            <person name="Liu P."/>
            <person name="Grigoriev I."/>
            <person name="Longcore J.E."/>
            <person name="James T.Y."/>
        </authorList>
    </citation>
    <scope>NUCLEOTIDE SEQUENCE</scope>
    <source>
        <strain evidence="1">PLAUS21</strain>
    </source>
</reference>
<dbReference type="Proteomes" id="UP001210925">
    <property type="component" value="Unassembled WGS sequence"/>
</dbReference>
<proteinExistence type="predicted"/>
<dbReference type="AlphaFoldDB" id="A0AAD5UAQ6"/>
<keyword evidence="2" id="KW-1185">Reference proteome</keyword>
<dbReference type="InterPro" id="IPR021851">
    <property type="entry name" value="DUF3455"/>
</dbReference>
<comment type="caution">
    <text evidence="1">The sequence shown here is derived from an EMBL/GenBank/DDBJ whole genome shotgun (WGS) entry which is preliminary data.</text>
</comment>
<gene>
    <name evidence="1" type="ORF">HK103_001114</name>
</gene>
<dbReference type="PANTHER" id="PTHR35567:SF1">
    <property type="entry name" value="CONSERVED FUNGAL PROTEIN (AFU_ORTHOLOGUE AFUA_1G14230)"/>
    <property type="match status" value="1"/>
</dbReference>
<name>A0AAD5UAQ6_9FUNG</name>
<evidence type="ECO:0000313" key="1">
    <source>
        <dbReference type="EMBL" id="KAJ3252869.1"/>
    </source>
</evidence>
<protein>
    <submittedName>
        <fullName evidence="1">Uncharacterized protein</fullName>
    </submittedName>
</protein>